<feature type="domain" description="RING-type" evidence="6">
    <location>
        <begin position="468"/>
        <end position="506"/>
    </location>
</feature>
<dbReference type="CTD" id="164832"/>
<dbReference type="InterPro" id="IPR003111">
    <property type="entry name" value="Lon_prtase_N"/>
</dbReference>
<evidence type="ECO:0000256" key="2">
    <source>
        <dbReference type="ARBA" id="ARBA00022771"/>
    </source>
</evidence>
<dbReference type="Gene3D" id="2.30.130.40">
    <property type="entry name" value="LON domain-like"/>
    <property type="match status" value="1"/>
</dbReference>
<dbReference type="InterPro" id="IPR015947">
    <property type="entry name" value="PUA-like_sf"/>
</dbReference>
<dbReference type="Pfam" id="PF13923">
    <property type="entry name" value="zf-C3HC4_2"/>
    <property type="match status" value="1"/>
</dbReference>
<dbReference type="Gene3D" id="3.30.40.10">
    <property type="entry name" value="Zinc/RING finger domain, C3HC4 (zinc finger)"/>
    <property type="match status" value="2"/>
</dbReference>
<dbReference type="InterPro" id="IPR001841">
    <property type="entry name" value="Znf_RING"/>
</dbReference>
<sequence>MSPTPGGSDSVPLPHQCLGCDYGDSIPVRIAKGDEAFRRGEYDLAAEIFRLLLPRVARPDRGLCLRTGNSMALSGDVAYALGAFRAAAQLEALQPHELGHLVIGLARVVRMYEWHLPALQPGRDLEALRWGRPPSPARAAAAATPATLRALLGCPRCWRLLYKPVTLLCGRTVCGRCVESGAALSREPQVNVVLSRLLEKCFPTETRARTLADQARNLQHEQQAGAALLMCQHALDLVPGDNCIMLLRAELHLTMESYEQALQDASAVCQNEPFLIEGHHVKAQALSRLGRTKEMLKELLYCLALNPEFQTVKEEAEKVICELFFPDSGNVHQNSASSIQSRMLNTGLTRHSNSRSSAASSLREGRNAGSAKNRSKKAYVFRDVNASVLYFLMGRNYEEDEKILDSVLSIKPSTGSKRQFPDDLVDVPDPNTPGKTPKKDTASLPQRSMDSETGESPGFSIDVTDFECSLCMRLLFQPVTTPCGHMFCRKCFECSLDRASHCPLCKEILSEFLLSRNFNITTLAEELISQYLSDDLSKRKKIYDEEMLELSNLTRDVPILVYTVAFPTVICLLHVSEPRYRLMIRRCMETGTKRFGMCLSTENAGISEYGCMLEIQGTRSFPDGSIDVDAIGVSRFRVLRHRQKGGYNTADIEYFEDEKVEGPEYVSLISLHDSVYQQSVSWFAALQDPRKAQLLSHFGAMPEREPEPQSNLNGPAWSWWILALLPLERKAQLAILGTTSLKERLLAIQRVLLLVTRSCEELASTSQRNN</sequence>
<gene>
    <name evidence="9" type="primary">LONRF2</name>
</gene>
<dbReference type="InterPro" id="IPR046336">
    <property type="entry name" value="Lon_prtase_N_sf"/>
</dbReference>
<evidence type="ECO:0000259" key="6">
    <source>
        <dbReference type="PROSITE" id="PS50089"/>
    </source>
</evidence>
<dbReference type="GO" id="GO:0005737">
    <property type="term" value="C:cytoplasm"/>
    <property type="evidence" value="ECO:0007669"/>
    <property type="project" value="UniProtKB-ARBA"/>
</dbReference>
<dbReference type="Proteomes" id="UP000248480">
    <property type="component" value="Unplaced"/>
</dbReference>
<evidence type="ECO:0000256" key="1">
    <source>
        <dbReference type="ARBA" id="ARBA00022723"/>
    </source>
</evidence>
<dbReference type="PROSITE" id="PS50089">
    <property type="entry name" value="ZF_RING_2"/>
    <property type="match status" value="1"/>
</dbReference>
<evidence type="ECO:0000256" key="4">
    <source>
        <dbReference type="PROSITE-ProRule" id="PRU00175"/>
    </source>
</evidence>
<accession>A0A2Y9D7U0</accession>
<evidence type="ECO:0000256" key="5">
    <source>
        <dbReference type="SAM" id="MobiDB-lite"/>
    </source>
</evidence>
<dbReference type="InterPro" id="IPR013083">
    <property type="entry name" value="Znf_RING/FYVE/PHD"/>
</dbReference>
<dbReference type="KEGG" id="tmu:101345842"/>
<organism evidence="8 9">
    <name type="scientific">Trichechus manatus latirostris</name>
    <name type="common">Florida manatee</name>
    <dbReference type="NCBI Taxonomy" id="127582"/>
    <lineage>
        <taxon>Eukaryota</taxon>
        <taxon>Metazoa</taxon>
        <taxon>Chordata</taxon>
        <taxon>Craniata</taxon>
        <taxon>Vertebrata</taxon>
        <taxon>Euteleostomi</taxon>
        <taxon>Mammalia</taxon>
        <taxon>Eutheria</taxon>
        <taxon>Afrotheria</taxon>
        <taxon>Sirenia</taxon>
        <taxon>Trichechidae</taxon>
        <taxon>Trichechus</taxon>
    </lineage>
</organism>
<dbReference type="SUPFAM" id="SSF57850">
    <property type="entry name" value="RING/U-box"/>
    <property type="match status" value="2"/>
</dbReference>
<dbReference type="FunCoup" id="A0A2Y9D7U0">
    <property type="interactions" value="157"/>
</dbReference>
<dbReference type="RefSeq" id="XP_004369464.1">
    <property type="nucleotide sequence ID" value="XM_004369407.2"/>
</dbReference>
<feature type="region of interest" description="Disordered" evidence="5">
    <location>
        <begin position="415"/>
        <end position="457"/>
    </location>
</feature>
<dbReference type="PANTHER" id="PTHR23327:SF5">
    <property type="entry name" value="LON PEPTIDASE N-TERMINAL DOMAIN AND RING FINGER PROTEIN 2"/>
    <property type="match status" value="1"/>
</dbReference>
<feature type="region of interest" description="Disordered" evidence="5">
    <location>
        <begin position="347"/>
        <end position="370"/>
    </location>
</feature>
<feature type="domain" description="Lon N-terminal" evidence="7">
    <location>
        <begin position="554"/>
        <end position="756"/>
    </location>
</feature>
<dbReference type="Gene3D" id="1.25.40.10">
    <property type="entry name" value="Tetratricopeptide repeat domain"/>
    <property type="match status" value="1"/>
</dbReference>
<keyword evidence="1" id="KW-0479">Metal-binding</keyword>
<dbReference type="InParanoid" id="A0A2Y9D7U0"/>
<dbReference type="GO" id="GO:0061630">
    <property type="term" value="F:ubiquitin protein ligase activity"/>
    <property type="evidence" value="ECO:0007669"/>
    <property type="project" value="TreeGrafter"/>
</dbReference>
<name>A0A2Y9D7U0_TRIMA</name>
<dbReference type="SMART" id="SM00184">
    <property type="entry name" value="RING"/>
    <property type="match status" value="2"/>
</dbReference>
<dbReference type="PROSITE" id="PS51787">
    <property type="entry name" value="LON_N"/>
    <property type="match status" value="1"/>
</dbReference>
<evidence type="ECO:0000313" key="9">
    <source>
        <dbReference type="RefSeq" id="XP_004369464.1"/>
    </source>
</evidence>
<evidence type="ECO:0000259" key="7">
    <source>
        <dbReference type="PROSITE" id="PS51787"/>
    </source>
</evidence>
<dbReference type="PANTHER" id="PTHR23327">
    <property type="entry name" value="RING FINGER PROTEIN 127"/>
    <property type="match status" value="1"/>
</dbReference>
<dbReference type="GO" id="GO:0008270">
    <property type="term" value="F:zinc ion binding"/>
    <property type="evidence" value="ECO:0007669"/>
    <property type="project" value="UniProtKB-KW"/>
</dbReference>
<evidence type="ECO:0000256" key="3">
    <source>
        <dbReference type="ARBA" id="ARBA00022833"/>
    </source>
</evidence>
<evidence type="ECO:0000313" key="8">
    <source>
        <dbReference type="Proteomes" id="UP000248480"/>
    </source>
</evidence>
<dbReference type="GeneID" id="101345842"/>
<dbReference type="SUPFAM" id="SSF88697">
    <property type="entry name" value="PUA domain-like"/>
    <property type="match status" value="1"/>
</dbReference>
<dbReference type="STRING" id="127582.A0A2Y9D7U0"/>
<dbReference type="CDD" id="cd16514">
    <property type="entry name" value="RING-HC_LONFs_rpt2"/>
    <property type="match status" value="1"/>
</dbReference>
<dbReference type="AlphaFoldDB" id="A0A2Y9D7U0"/>
<keyword evidence="2 4" id="KW-0863">Zinc-finger</keyword>
<protein>
    <submittedName>
        <fullName evidence="9">LON peptidase N-terminal domain and RING finger protein 2</fullName>
    </submittedName>
</protein>
<keyword evidence="8" id="KW-1185">Reference proteome</keyword>
<dbReference type="SUPFAM" id="SSF48452">
    <property type="entry name" value="TPR-like"/>
    <property type="match status" value="1"/>
</dbReference>
<dbReference type="SMART" id="SM00464">
    <property type="entry name" value="LON"/>
    <property type="match status" value="1"/>
</dbReference>
<dbReference type="Pfam" id="PF02190">
    <property type="entry name" value="LON_substr_bdg"/>
    <property type="match status" value="1"/>
</dbReference>
<keyword evidence="3" id="KW-0862">Zinc</keyword>
<dbReference type="OrthoDB" id="264917at2759"/>
<dbReference type="InterPro" id="IPR011990">
    <property type="entry name" value="TPR-like_helical_dom_sf"/>
</dbReference>
<proteinExistence type="predicted"/>
<reference evidence="9" key="1">
    <citation type="submission" date="2025-08" db="UniProtKB">
        <authorList>
            <consortium name="RefSeq"/>
        </authorList>
    </citation>
    <scope>IDENTIFICATION</scope>
</reference>